<evidence type="ECO:0000313" key="1">
    <source>
        <dbReference type="Proteomes" id="UP000515162"/>
    </source>
</evidence>
<reference evidence="2" key="1">
    <citation type="submission" date="2025-08" db="UniProtKB">
        <authorList>
            <consortium name="RefSeq"/>
        </authorList>
    </citation>
    <scope>IDENTIFICATION</scope>
    <source>
        <strain evidence="2">Mau12</strain>
        <tissue evidence="2">Whole Body</tissue>
    </source>
</reference>
<dbReference type="GeneID" id="117140799"/>
<evidence type="ECO:0000313" key="2">
    <source>
        <dbReference type="RefSeq" id="XP_033159787.1"/>
    </source>
</evidence>
<keyword evidence="1" id="KW-1185">Reference proteome</keyword>
<sequence length="168" mass="19867">MPFANKETESIAVRLSNRYCNLSSPFLKDVKKMRPAKAFKRKPPTQMKSDEEEYRNFERGLHISGLGPEFNQTEEHPKLKYELAEDYKSSKHCICMRPNTAYECERCHQYFYGRLFQICEQHPRDFFLMDKRSCPFCNAPIEMIKKSPISWKTIRKIEEAELPSDGDL</sequence>
<name>A0A6P8JSZ6_DROMA</name>
<dbReference type="Proteomes" id="UP000515162">
    <property type="component" value="Chromosome 3L"/>
</dbReference>
<dbReference type="RefSeq" id="XP_033159787.1">
    <property type="nucleotide sequence ID" value="XM_033303896.1"/>
</dbReference>
<accession>A0A6P8JSZ6</accession>
<gene>
    <name evidence="2" type="primary">LOC117140799</name>
</gene>
<proteinExistence type="predicted"/>
<organism evidence="1 2">
    <name type="scientific">Drosophila mauritiana</name>
    <name type="common">Fruit fly</name>
    <dbReference type="NCBI Taxonomy" id="7226"/>
    <lineage>
        <taxon>Eukaryota</taxon>
        <taxon>Metazoa</taxon>
        <taxon>Ecdysozoa</taxon>
        <taxon>Arthropoda</taxon>
        <taxon>Hexapoda</taxon>
        <taxon>Insecta</taxon>
        <taxon>Pterygota</taxon>
        <taxon>Neoptera</taxon>
        <taxon>Endopterygota</taxon>
        <taxon>Diptera</taxon>
        <taxon>Brachycera</taxon>
        <taxon>Muscomorpha</taxon>
        <taxon>Ephydroidea</taxon>
        <taxon>Drosophilidae</taxon>
        <taxon>Drosophila</taxon>
        <taxon>Sophophora</taxon>
    </lineage>
</organism>
<dbReference type="AlphaFoldDB" id="A0A6P8JSZ6"/>
<protein>
    <submittedName>
        <fullName evidence="2">Uncharacterized protein CG13380</fullName>
    </submittedName>
</protein>